<gene>
    <name evidence="1" type="ORF">HMPREF9723_01593</name>
</gene>
<organism evidence="1">
    <name type="scientific">Treponema denticola OTK</name>
    <dbReference type="NCBI Taxonomy" id="999434"/>
    <lineage>
        <taxon>Bacteria</taxon>
        <taxon>Pseudomonadati</taxon>
        <taxon>Spirochaetota</taxon>
        <taxon>Spirochaetia</taxon>
        <taxon>Spirochaetales</taxon>
        <taxon>Treponemataceae</taxon>
        <taxon>Treponema</taxon>
    </lineage>
</organism>
<name>A0A0F6MLP9_TREDN</name>
<dbReference type="AlphaFoldDB" id="A0A0F6MLP9"/>
<protein>
    <recommendedName>
        <fullName evidence="2">CopG family transcriptional regulator</fullName>
    </recommendedName>
</protein>
<evidence type="ECO:0000313" key="1">
    <source>
        <dbReference type="EMBL" id="EMB20133.1"/>
    </source>
</evidence>
<dbReference type="EMBL" id="AGDY01000009">
    <property type="protein sequence ID" value="EMB20133.1"/>
    <property type="molecule type" value="Genomic_DNA"/>
</dbReference>
<comment type="caution">
    <text evidence="1">The sequence shown here is derived from an EMBL/GenBank/DDBJ whole genome shotgun (WGS) entry which is preliminary data.</text>
</comment>
<evidence type="ECO:0008006" key="2">
    <source>
        <dbReference type="Google" id="ProtNLM"/>
    </source>
</evidence>
<proteinExistence type="predicted"/>
<accession>A0A0F6MLP9</accession>
<dbReference type="Proteomes" id="UP000011701">
    <property type="component" value="Chromosome"/>
</dbReference>
<dbReference type="PATRIC" id="fig|999434.4.peg.1650"/>
<sequence length="77" mass="8971">MQKTITIRIDNTIYDIFKKAAEGQKRTISNYMEYAALNYTINESIVDDEEMQEILEFEKDLKKGLSDISAGRYKVID</sequence>
<dbReference type="HOGENOM" id="CLU_180715_0_0_12"/>
<reference evidence="1" key="1">
    <citation type="submission" date="2012-01" db="EMBL/GenBank/DDBJ databases">
        <title>The Genome Sequence of Treponema denticola OTK.</title>
        <authorList>
            <consortium name="The Broad Institute Genome Sequencing Platform"/>
            <person name="Earl A."/>
            <person name="Ward D."/>
            <person name="Feldgarden M."/>
            <person name="Gevers D."/>
            <person name="Blanton J.M."/>
            <person name="Fenno C.J."/>
            <person name="Baranova O.V."/>
            <person name="Mathney J."/>
            <person name="Dewhirst F.E."/>
            <person name="Izard J."/>
            <person name="Young S.K."/>
            <person name="Zeng Q."/>
            <person name="Gargeya S."/>
            <person name="Fitzgerald M."/>
            <person name="Haas B."/>
            <person name="Abouelleil A."/>
            <person name="Alvarado L."/>
            <person name="Arachchi H.M."/>
            <person name="Berlin A."/>
            <person name="Chapman S.B."/>
            <person name="Gearin G."/>
            <person name="Goldberg J."/>
            <person name="Griggs A."/>
            <person name="Gujja S."/>
            <person name="Hansen M."/>
            <person name="Heiman D."/>
            <person name="Howarth C."/>
            <person name="Larimer J."/>
            <person name="Lui A."/>
            <person name="MacDonald P.J.P."/>
            <person name="McCowen C."/>
            <person name="Montmayeur A."/>
            <person name="Murphy C."/>
            <person name="Neiman D."/>
            <person name="Pearson M."/>
            <person name="Priest M."/>
            <person name="Roberts A."/>
            <person name="Saif S."/>
            <person name="Shea T."/>
            <person name="Sisk P."/>
            <person name="Stolte C."/>
            <person name="Sykes S."/>
            <person name="Wortman J."/>
            <person name="Nusbaum C."/>
            <person name="Birren B."/>
        </authorList>
    </citation>
    <scope>NUCLEOTIDE SEQUENCE [LARGE SCALE GENOMIC DNA]</scope>
    <source>
        <strain evidence="1">OTK</strain>
    </source>
</reference>
<dbReference type="RefSeq" id="WP_002692434.1">
    <property type="nucleotide sequence ID" value="NZ_CM001797.1"/>
</dbReference>